<name>A0A226E8D3_FOLCA</name>
<dbReference type="GO" id="GO:0016887">
    <property type="term" value="F:ATP hydrolysis activity"/>
    <property type="evidence" value="ECO:0007669"/>
    <property type="project" value="InterPro"/>
</dbReference>
<dbReference type="PROSITE" id="PS51379">
    <property type="entry name" value="4FE4S_FER_2"/>
    <property type="match status" value="1"/>
</dbReference>
<dbReference type="InterPro" id="IPR003439">
    <property type="entry name" value="ABC_transporter-like_ATP-bd"/>
</dbReference>
<dbReference type="PRINTS" id="PR01868">
    <property type="entry name" value="ABCEFAMILY"/>
</dbReference>
<dbReference type="InterPro" id="IPR013283">
    <property type="entry name" value="RLI1"/>
</dbReference>
<dbReference type="EMBL" id="LNIX01000006">
    <property type="protein sequence ID" value="OXA52926.1"/>
    <property type="molecule type" value="Genomic_DNA"/>
</dbReference>
<dbReference type="STRING" id="158441.A0A226E8D3"/>
<sequence length="578" mass="65121">MKGSKMPKPRANEETDKQTRIAIVNSDKCKPKRCRQECKKSCPVVRMGKLCIEVIPTDKIAKISEELCIGCGICVKKCPFEAINIINLPSNLERDTTHRYSQNSFKLHRLPTPRPGEVLGLVGTNGIGKSTALKILAAKLKPNLGRFSDPPDWTEILAYFRGSELQNYFTRILEDNLKALIKPQYVDQIPKAVKGMVQEMLTKKAEAENLEQTLDQLDLRNVVDRSIADLSGGELQRFAIAMVCVQKADVFMFDEPSSYLDVKQRLNAALAIRSLLGSDRYVIVVEHDLSVLDYLSDFICVLYGVAGAYGVVTMPFSVREGINIFLDGFVPTENLRFREDALVFKVAESANEEEAKRMARYEYPDMSKTMGTFKLDIKMGQFTDSEILVMLGENGTGKTTFIRMLAGKLQPDAGSSNVPTLHVSYKPQKISPKSVGTVRQLLHEKIRDAYIHPQVWKPADVYLIDEPSAYLDSEQRLVAAKVIKRFILHAKKTGFVVEHDFIMATYLADRVIVFEGAPSIETLANSPQSLLIGMNKFLELLGITFRRDPNNYRPRINKLESVKDSEQKRAGQYFFLED</sequence>
<dbReference type="Gene3D" id="3.40.50.300">
    <property type="entry name" value="P-loop containing nucleotide triphosphate hydrolases"/>
    <property type="match status" value="3"/>
</dbReference>
<dbReference type="InterPro" id="IPR017900">
    <property type="entry name" value="4Fe4S_Fe_S_CS"/>
</dbReference>
<evidence type="ECO:0000256" key="2">
    <source>
        <dbReference type="ARBA" id="ARBA00022840"/>
    </source>
</evidence>
<dbReference type="OrthoDB" id="6593433at2759"/>
<feature type="domain" description="4Fe-4S ferredoxin-type" evidence="5">
    <location>
        <begin position="59"/>
        <end position="88"/>
    </location>
</feature>
<dbReference type="SUPFAM" id="SSF52540">
    <property type="entry name" value="P-loop containing nucleoside triphosphate hydrolases"/>
    <property type="match status" value="2"/>
</dbReference>
<feature type="coiled-coil region" evidence="3">
    <location>
        <begin position="193"/>
        <end position="220"/>
    </location>
</feature>
<evidence type="ECO:0000259" key="5">
    <source>
        <dbReference type="PROSITE" id="PS51379"/>
    </source>
</evidence>
<evidence type="ECO:0000313" key="7">
    <source>
        <dbReference type="Proteomes" id="UP000198287"/>
    </source>
</evidence>
<dbReference type="InterPro" id="IPR017896">
    <property type="entry name" value="4Fe4S_Fe-S-bd"/>
</dbReference>
<dbReference type="InterPro" id="IPR034348">
    <property type="entry name" value="RLI_dom_1"/>
</dbReference>
<dbReference type="PANTHER" id="PTHR19248">
    <property type="entry name" value="ATP-BINDING TRANSPORT PROTEIN-RELATED"/>
    <property type="match status" value="1"/>
</dbReference>
<evidence type="ECO:0000256" key="1">
    <source>
        <dbReference type="ARBA" id="ARBA00022741"/>
    </source>
</evidence>
<dbReference type="OMA" id="MVCIQNG"/>
<feature type="domain" description="ABC transporter" evidence="4">
    <location>
        <begin position="83"/>
        <end position="328"/>
    </location>
</feature>
<accession>A0A226E8D3</accession>
<dbReference type="SUPFAM" id="SSF54862">
    <property type="entry name" value="4Fe-4S ferredoxins"/>
    <property type="match status" value="1"/>
</dbReference>
<dbReference type="InterPro" id="IPR027417">
    <property type="entry name" value="P-loop_NTPase"/>
</dbReference>
<dbReference type="Proteomes" id="UP000198287">
    <property type="component" value="Unassembled WGS sequence"/>
</dbReference>
<keyword evidence="3" id="KW-0175">Coiled coil</keyword>
<dbReference type="Pfam" id="PF00005">
    <property type="entry name" value="ABC_tran"/>
    <property type="match status" value="2"/>
</dbReference>
<dbReference type="GO" id="GO:0005524">
    <property type="term" value="F:ATP binding"/>
    <property type="evidence" value="ECO:0007669"/>
    <property type="project" value="UniProtKB-KW"/>
</dbReference>
<dbReference type="Pfam" id="PF00037">
    <property type="entry name" value="Fer4"/>
    <property type="match status" value="1"/>
</dbReference>
<keyword evidence="7" id="KW-1185">Reference proteome</keyword>
<gene>
    <name evidence="6" type="ORF">Fcan01_12099</name>
</gene>
<dbReference type="FunFam" id="3.40.50.300:FF:000152">
    <property type="entry name" value="ATP-binding cassette, sub-family E, member 1"/>
    <property type="match status" value="1"/>
</dbReference>
<comment type="caution">
    <text evidence="6">The sequence shown here is derived from an EMBL/GenBank/DDBJ whole genome shotgun (WGS) entry which is preliminary data.</text>
</comment>
<reference evidence="6 7" key="1">
    <citation type="submission" date="2015-12" db="EMBL/GenBank/DDBJ databases">
        <title>The genome of Folsomia candida.</title>
        <authorList>
            <person name="Faddeeva A."/>
            <person name="Derks M.F."/>
            <person name="Anvar Y."/>
            <person name="Smit S."/>
            <person name="Van Straalen N."/>
            <person name="Roelofs D."/>
        </authorList>
    </citation>
    <scope>NUCLEOTIDE SEQUENCE [LARGE SCALE GENOMIC DNA]</scope>
    <source>
        <strain evidence="6 7">VU population</strain>
        <tissue evidence="6">Whole body</tissue>
    </source>
</reference>
<evidence type="ECO:0000259" key="4">
    <source>
        <dbReference type="PROSITE" id="PS50893"/>
    </source>
</evidence>
<evidence type="ECO:0000313" key="6">
    <source>
        <dbReference type="EMBL" id="OXA52926.1"/>
    </source>
</evidence>
<dbReference type="PROSITE" id="PS50893">
    <property type="entry name" value="ABC_TRANSPORTER_2"/>
    <property type="match status" value="1"/>
</dbReference>
<dbReference type="AlphaFoldDB" id="A0A226E8D3"/>
<dbReference type="NCBIfam" id="NF009945">
    <property type="entry name" value="PRK13409.1"/>
    <property type="match status" value="1"/>
</dbReference>
<dbReference type="InterPro" id="IPR007209">
    <property type="entry name" value="RNaseL-inhib-like_metal-bd_dom"/>
</dbReference>
<dbReference type="Pfam" id="PF04068">
    <property type="entry name" value="Fer4_RLI"/>
    <property type="match status" value="1"/>
</dbReference>
<keyword evidence="1" id="KW-0547">Nucleotide-binding</keyword>
<dbReference type="InterPro" id="IPR003593">
    <property type="entry name" value="AAA+_ATPase"/>
</dbReference>
<dbReference type="PROSITE" id="PS00198">
    <property type="entry name" value="4FE4S_FER_1"/>
    <property type="match status" value="1"/>
</dbReference>
<protein>
    <submittedName>
        <fullName evidence="6">ATP-binding cassette sub-family E member 1</fullName>
    </submittedName>
</protein>
<dbReference type="SMART" id="SM00382">
    <property type="entry name" value="AAA"/>
    <property type="match status" value="2"/>
</dbReference>
<proteinExistence type="predicted"/>
<keyword evidence="2 6" id="KW-0067">ATP-binding</keyword>
<evidence type="ECO:0000256" key="3">
    <source>
        <dbReference type="SAM" id="Coils"/>
    </source>
</evidence>
<organism evidence="6 7">
    <name type="scientific">Folsomia candida</name>
    <name type="common">Springtail</name>
    <dbReference type="NCBI Taxonomy" id="158441"/>
    <lineage>
        <taxon>Eukaryota</taxon>
        <taxon>Metazoa</taxon>
        <taxon>Ecdysozoa</taxon>
        <taxon>Arthropoda</taxon>
        <taxon>Hexapoda</taxon>
        <taxon>Collembola</taxon>
        <taxon>Entomobryomorpha</taxon>
        <taxon>Isotomoidea</taxon>
        <taxon>Isotomidae</taxon>
        <taxon>Proisotominae</taxon>
        <taxon>Folsomia</taxon>
    </lineage>
</organism>
<dbReference type="CDD" id="cd03236">
    <property type="entry name" value="ABC_RNaseL_inhibitor_domain1"/>
    <property type="match status" value="1"/>
</dbReference>